<gene>
    <name evidence="2" type="ORF">NS220_11515</name>
</gene>
<reference evidence="2 3" key="1">
    <citation type="journal article" date="2016" name="Front. Microbiol.">
        <title>Genomic Resource of Rice Seed Associated Bacteria.</title>
        <authorList>
            <person name="Midha S."/>
            <person name="Bansal K."/>
            <person name="Sharma S."/>
            <person name="Kumar N."/>
            <person name="Patil P.P."/>
            <person name="Chaudhry V."/>
            <person name="Patil P.B."/>
        </authorList>
    </citation>
    <scope>NUCLEOTIDE SEQUENCE [LARGE SCALE GENOMIC DNA]</scope>
    <source>
        <strain evidence="2 3">NS220</strain>
    </source>
</reference>
<sequence>MSDASIDPSTPDVPVTDPDGGITVAQPLRDGDTSIEPDPALDPAQAEWDATTALDEGADPDDINPTTATGADPAEIPSDDTDIPLEDIHPESTGTESQGEDPGIVELGEEGQGDLAPEDL</sequence>
<feature type="compositionally biased region" description="Low complexity" evidence="1">
    <location>
        <begin position="7"/>
        <end position="19"/>
    </location>
</feature>
<accession>A0A147EW08</accession>
<dbReference type="PATRIC" id="fig|2033.6.peg.3545"/>
<dbReference type="RefSeq" id="WP_058624184.1">
    <property type="nucleotide sequence ID" value="NZ_LDRT01000075.1"/>
</dbReference>
<evidence type="ECO:0000313" key="3">
    <source>
        <dbReference type="Proteomes" id="UP000075025"/>
    </source>
</evidence>
<evidence type="ECO:0000256" key="1">
    <source>
        <dbReference type="SAM" id="MobiDB-lite"/>
    </source>
</evidence>
<proteinExistence type="predicted"/>
<dbReference type="OrthoDB" id="5071560at2"/>
<comment type="caution">
    <text evidence="2">The sequence shown here is derived from an EMBL/GenBank/DDBJ whole genome shotgun (WGS) entry which is preliminary data.</text>
</comment>
<feature type="compositionally biased region" description="Acidic residues" evidence="1">
    <location>
        <begin position="107"/>
        <end position="120"/>
    </location>
</feature>
<protein>
    <submittedName>
        <fullName evidence="2">Sugar ABC transporter ATPase</fullName>
    </submittedName>
</protein>
<dbReference type="AlphaFoldDB" id="A0A147EW08"/>
<dbReference type="Proteomes" id="UP000075025">
    <property type="component" value="Unassembled WGS sequence"/>
</dbReference>
<evidence type="ECO:0000313" key="2">
    <source>
        <dbReference type="EMBL" id="KTR93711.1"/>
    </source>
</evidence>
<dbReference type="EMBL" id="LDRT01000075">
    <property type="protein sequence ID" value="KTR93711.1"/>
    <property type="molecule type" value="Genomic_DNA"/>
</dbReference>
<organism evidence="2 3">
    <name type="scientific">Microbacterium testaceum</name>
    <name type="common">Aureobacterium testaceum</name>
    <name type="synonym">Brevibacterium testaceum</name>
    <dbReference type="NCBI Taxonomy" id="2033"/>
    <lineage>
        <taxon>Bacteria</taxon>
        <taxon>Bacillati</taxon>
        <taxon>Actinomycetota</taxon>
        <taxon>Actinomycetes</taxon>
        <taxon>Micrococcales</taxon>
        <taxon>Microbacteriaceae</taxon>
        <taxon>Microbacterium</taxon>
    </lineage>
</organism>
<name>A0A147EW08_MICTE</name>
<feature type="region of interest" description="Disordered" evidence="1">
    <location>
        <begin position="1"/>
        <end position="120"/>
    </location>
</feature>